<evidence type="ECO:0000256" key="1">
    <source>
        <dbReference type="ARBA" id="ARBA00023125"/>
    </source>
</evidence>
<keyword evidence="1" id="KW-0238">DNA-binding</keyword>
<keyword evidence="2" id="KW-0233">DNA recombination</keyword>
<gene>
    <name evidence="3" type="ORF">PsYK624_170790</name>
</gene>
<accession>A0A9P3GSL5</accession>
<evidence type="ECO:0000313" key="4">
    <source>
        <dbReference type="Proteomes" id="UP000703269"/>
    </source>
</evidence>
<dbReference type="SUPFAM" id="SSF47823">
    <property type="entry name" value="lambda integrase-like, N-terminal domain"/>
    <property type="match status" value="1"/>
</dbReference>
<dbReference type="InterPro" id="IPR010998">
    <property type="entry name" value="Integrase_recombinase_N"/>
</dbReference>
<dbReference type="Gene3D" id="1.10.150.130">
    <property type="match status" value="1"/>
</dbReference>
<proteinExistence type="predicted"/>
<dbReference type="GO" id="GO:0015074">
    <property type="term" value="P:DNA integration"/>
    <property type="evidence" value="ECO:0007669"/>
    <property type="project" value="InterPro"/>
</dbReference>
<dbReference type="PANTHER" id="PTHR34605:SF4">
    <property type="entry name" value="DNA ADENINE METHYLTRANSFERASE"/>
    <property type="match status" value="1"/>
</dbReference>
<dbReference type="SUPFAM" id="SSF56349">
    <property type="entry name" value="DNA breaking-rejoining enzymes"/>
    <property type="match status" value="1"/>
</dbReference>
<dbReference type="InterPro" id="IPR011010">
    <property type="entry name" value="DNA_brk_join_enz"/>
</dbReference>
<evidence type="ECO:0000256" key="2">
    <source>
        <dbReference type="ARBA" id="ARBA00023172"/>
    </source>
</evidence>
<dbReference type="Gene3D" id="1.10.443.10">
    <property type="entry name" value="Intergrase catalytic core"/>
    <property type="match status" value="1"/>
</dbReference>
<dbReference type="InterPro" id="IPR052925">
    <property type="entry name" value="Phage_Integrase-like_Recomb"/>
</dbReference>
<dbReference type="GO" id="GO:0003677">
    <property type="term" value="F:DNA binding"/>
    <property type="evidence" value="ECO:0007669"/>
    <property type="project" value="UniProtKB-KW"/>
</dbReference>
<dbReference type="Proteomes" id="UP000703269">
    <property type="component" value="Unassembled WGS sequence"/>
</dbReference>
<keyword evidence="4" id="KW-1185">Reference proteome</keyword>
<comment type="caution">
    <text evidence="3">The sequence shown here is derived from an EMBL/GenBank/DDBJ whole genome shotgun (WGS) entry which is preliminary data.</text>
</comment>
<sequence>MWDLTPLESPLRPHCRAADRLLFWRPPSLPPLPPGLTEAMRDRMRETRAHSIADSTRGTYGAGLLLFHVFCDSHRIPEDQRAPAQPLLVQAFLASLVGGYSGSAVSNYLNGLHTWHTIHGVDWLLATTDLKPFLAAAKRIAVDVGIGKPPRSPYTVSDLEAICAQLDDAVSLDCAVKACVTATFWGIARVKEMTVVNLTDNSFNPVRHLKITDVSEKWDAKLACQVTALHAPSTKASPLTGEDIFFAQQLGPADAKKALAVHVRVNDPQPLEHLFTHTVIDGRGRAIRRPLSRSVFIARIKRASIAANIIPKDGHSLRIGGTLEYLLRSVPFPVVQHHGRWAGNSFTKYLTKHAVIIAPYIQAPPSYSSASSSAGPPRSPFPPLPTAVMLDDAVTAISVPDPAAPSLPSIELPPVR</sequence>
<dbReference type="EMBL" id="BPQB01000200">
    <property type="protein sequence ID" value="GJF00778.1"/>
    <property type="molecule type" value="Genomic_DNA"/>
</dbReference>
<evidence type="ECO:0000313" key="3">
    <source>
        <dbReference type="EMBL" id="GJF00778.1"/>
    </source>
</evidence>
<reference evidence="3 4" key="1">
    <citation type="submission" date="2021-08" db="EMBL/GenBank/DDBJ databases">
        <title>Draft Genome Sequence of Phanerochaete sordida strain YK-624.</title>
        <authorList>
            <person name="Mori T."/>
            <person name="Dohra H."/>
            <person name="Suzuki T."/>
            <person name="Kawagishi H."/>
            <person name="Hirai H."/>
        </authorList>
    </citation>
    <scope>NUCLEOTIDE SEQUENCE [LARGE SCALE GENOMIC DNA]</scope>
    <source>
        <strain evidence="3 4">YK-624</strain>
    </source>
</reference>
<organism evidence="3 4">
    <name type="scientific">Phanerochaete sordida</name>
    <dbReference type="NCBI Taxonomy" id="48140"/>
    <lineage>
        <taxon>Eukaryota</taxon>
        <taxon>Fungi</taxon>
        <taxon>Dikarya</taxon>
        <taxon>Basidiomycota</taxon>
        <taxon>Agaricomycotina</taxon>
        <taxon>Agaricomycetes</taxon>
        <taxon>Polyporales</taxon>
        <taxon>Phanerochaetaceae</taxon>
        <taxon>Phanerochaete</taxon>
    </lineage>
</organism>
<dbReference type="GO" id="GO:0006310">
    <property type="term" value="P:DNA recombination"/>
    <property type="evidence" value="ECO:0007669"/>
    <property type="project" value="UniProtKB-KW"/>
</dbReference>
<dbReference type="AlphaFoldDB" id="A0A9P3GSL5"/>
<name>A0A9P3GSL5_9APHY</name>
<dbReference type="OrthoDB" id="2794913at2759"/>
<dbReference type="InterPro" id="IPR013762">
    <property type="entry name" value="Integrase-like_cat_sf"/>
</dbReference>
<dbReference type="PANTHER" id="PTHR34605">
    <property type="entry name" value="PHAGE_INTEGRASE DOMAIN-CONTAINING PROTEIN"/>
    <property type="match status" value="1"/>
</dbReference>
<protein>
    <submittedName>
        <fullName evidence="3">Uncharacterized protein</fullName>
    </submittedName>
</protein>